<dbReference type="RefSeq" id="WP_068899714.1">
    <property type="nucleotide sequence ID" value="NZ_BDCX01000011.1"/>
</dbReference>
<evidence type="ECO:0000259" key="2">
    <source>
        <dbReference type="Pfam" id="PF13808"/>
    </source>
</evidence>
<organism evidence="3 4">
    <name type="scientific">Planomonospora sphaerica</name>
    <dbReference type="NCBI Taxonomy" id="161355"/>
    <lineage>
        <taxon>Bacteria</taxon>
        <taxon>Bacillati</taxon>
        <taxon>Actinomycetota</taxon>
        <taxon>Actinomycetes</taxon>
        <taxon>Streptosporangiales</taxon>
        <taxon>Streptosporangiaceae</taxon>
        <taxon>Planomonospora</taxon>
    </lineage>
</organism>
<evidence type="ECO:0000256" key="1">
    <source>
        <dbReference type="SAM" id="Phobius"/>
    </source>
</evidence>
<reference evidence="3 4" key="1">
    <citation type="journal article" date="2016" name="Genome Announc.">
        <title>Draft Genome Sequence of Planomonospora sphaerica JCM9374, a Rare Actinomycete.</title>
        <authorList>
            <person name="Dohra H."/>
            <person name="Suzuki T."/>
            <person name="Inoue Y."/>
            <person name="Kodani S."/>
        </authorList>
    </citation>
    <scope>NUCLEOTIDE SEQUENCE [LARGE SCALE GENOMIC DNA]</scope>
    <source>
        <strain evidence="3 4">JCM 9374</strain>
    </source>
</reference>
<feature type="domain" description="H repeat-associated protein N-terminal" evidence="2">
    <location>
        <begin position="30"/>
        <end position="116"/>
    </location>
</feature>
<feature type="transmembrane region" description="Helical" evidence="1">
    <location>
        <begin position="46"/>
        <end position="69"/>
    </location>
</feature>
<dbReference type="InterPro" id="IPR032806">
    <property type="entry name" value="YbfD_N"/>
</dbReference>
<sequence length="154" mass="16075">MPSSPIDALARHSEHVAVSDPWTDLPAPAEVLNTVPDPRSRRGRRYWLGPLLALTLLAVLGGATSIATINRSISGYDPSVLSRTGLTGTVRLATSTLRRLLARLDGDALDTVIGTYLGALASDAPSADPPPLTGLSIDGKALRGSRTTDGTVHC</sequence>
<evidence type="ECO:0000313" key="3">
    <source>
        <dbReference type="EMBL" id="GAT68828.1"/>
    </source>
</evidence>
<dbReference type="Proteomes" id="UP000077701">
    <property type="component" value="Unassembled WGS sequence"/>
</dbReference>
<evidence type="ECO:0000313" key="4">
    <source>
        <dbReference type="Proteomes" id="UP000077701"/>
    </source>
</evidence>
<dbReference type="STRING" id="161355.PS9374_04493"/>
<reference evidence="4" key="2">
    <citation type="submission" date="2016-04" db="EMBL/GenBank/DDBJ databases">
        <title>Planomonospora sphaerica JCM9374 whole genome shotgun sequence.</title>
        <authorList>
            <person name="Suzuki T."/>
            <person name="Dohra H."/>
            <person name="Kodani S."/>
        </authorList>
    </citation>
    <scope>NUCLEOTIDE SEQUENCE [LARGE SCALE GENOMIC DNA]</scope>
    <source>
        <strain evidence="4">JCM 9374</strain>
    </source>
</reference>
<keyword evidence="1" id="KW-0472">Membrane</keyword>
<name>A0A171DIY2_9ACTN</name>
<proteinExistence type="predicted"/>
<keyword evidence="4" id="KW-1185">Reference proteome</keyword>
<dbReference type="EMBL" id="BDCX01000011">
    <property type="protein sequence ID" value="GAT68828.1"/>
    <property type="molecule type" value="Genomic_DNA"/>
</dbReference>
<keyword evidence="1" id="KW-1133">Transmembrane helix</keyword>
<accession>A0A171DIY2</accession>
<protein>
    <submittedName>
        <fullName evidence="3">Transposase</fullName>
    </submittedName>
</protein>
<comment type="caution">
    <text evidence="3">The sequence shown here is derived from an EMBL/GenBank/DDBJ whole genome shotgun (WGS) entry which is preliminary data.</text>
</comment>
<dbReference type="Pfam" id="PF13808">
    <property type="entry name" value="DDE_Tnp_1_assoc"/>
    <property type="match status" value="1"/>
</dbReference>
<dbReference type="AlphaFoldDB" id="A0A171DIY2"/>
<gene>
    <name evidence="3" type="ORF">PS9374_04493</name>
</gene>
<keyword evidence="1" id="KW-0812">Transmembrane</keyword>